<keyword evidence="1" id="KW-0732">Signal</keyword>
<feature type="signal peptide" evidence="1">
    <location>
        <begin position="1"/>
        <end position="17"/>
    </location>
</feature>
<feature type="non-terminal residue" evidence="3">
    <location>
        <position position="234"/>
    </location>
</feature>
<proteinExistence type="predicted"/>
<evidence type="ECO:0000313" key="3">
    <source>
        <dbReference type="EMBL" id="KAF4718291.1"/>
    </source>
</evidence>
<name>A0A7J6RD88_PEROL</name>
<dbReference type="EMBL" id="JABANM010023198">
    <property type="protein sequence ID" value="KAF4718291.1"/>
    <property type="molecule type" value="Genomic_DNA"/>
</dbReference>
<evidence type="ECO:0000313" key="2">
    <source>
        <dbReference type="EMBL" id="KAF4716668.1"/>
    </source>
</evidence>
<feature type="chain" id="PRO_5036205702" evidence="1">
    <location>
        <begin position="18"/>
        <end position="234"/>
    </location>
</feature>
<evidence type="ECO:0000313" key="4">
    <source>
        <dbReference type="Proteomes" id="UP000553632"/>
    </source>
</evidence>
<dbReference type="EMBL" id="JABANO010027543">
    <property type="protein sequence ID" value="KAF4716668.1"/>
    <property type="molecule type" value="Genomic_DNA"/>
</dbReference>
<comment type="caution">
    <text evidence="3">The sequence shown here is derived from an EMBL/GenBank/DDBJ whole genome shotgun (WGS) entry which is preliminary data.</text>
</comment>
<evidence type="ECO:0000256" key="1">
    <source>
        <dbReference type="SAM" id="SignalP"/>
    </source>
</evidence>
<reference evidence="4 5" key="1">
    <citation type="submission" date="2020-04" db="EMBL/GenBank/DDBJ databases">
        <title>Perkinsus olseni comparative genomics.</title>
        <authorList>
            <person name="Bogema D.R."/>
        </authorList>
    </citation>
    <scope>NUCLEOTIDE SEQUENCE [LARGE SCALE GENOMIC DNA]</scope>
    <source>
        <strain evidence="3">ATCC PRA-205</strain>
        <strain evidence="2 4">ATCC PRA-207</strain>
    </source>
</reference>
<gene>
    <name evidence="3" type="ORF">FOZ62_027647</name>
    <name evidence="2" type="ORF">FOZ63_004682</name>
</gene>
<sequence>MGVSFSRLGLLLAAAATQPNLHQDTNYDFWVSPSPGHYKNDNPRVGKLPSITLDILYDEASRHQRFEVGLGTYSERGDLSPIGEKQLVVLQKADGTEEVRYPLERCATLMAPNYMTLAAYVHYDVPGWQDFTSTSSLYLCLVSKQGWTIYFGAETADDHLTRLYMPVVLDSPPSVLGSTGDKTNTVEALKEKTPAESTQETASESAMNLRNLDLPGEGYYVGAFEMKEHGKKGR</sequence>
<organism evidence="3 5">
    <name type="scientific">Perkinsus olseni</name>
    <name type="common">Perkinsus atlanticus</name>
    <dbReference type="NCBI Taxonomy" id="32597"/>
    <lineage>
        <taxon>Eukaryota</taxon>
        <taxon>Sar</taxon>
        <taxon>Alveolata</taxon>
        <taxon>Perkinsozoa</taxon>
        <taxon>Perkinsea</taxon>
        <taxon>Perkinsida</taxon>
        <taxon>Perkinsidae</taxon>
        <taxon>Perkinsus</taxon>
    </lineage>
</organism>
<dbReference type="Proteomes" id="UP000553632">
    <property type="component" value="Unassembled WGS sequence"/>
</dbReference>
<dbReference type="AlphaFoldDB" id="A0A7J6RD88"/>
<evidence type="ECO:0000313" key="5">
    <source>
        <dbReference type="Proteomes" id="UP000574390"/>
    </source>
</evidence>
<dbReference type="Proteomes" id="UP000574390">
    <property type="component" value="Unassembled WGS sequence"/>
</dbReference>
<keyword evidence="4" id="KW-1185">Reference proteome</keyword>
<protein>
    <submittedName>
        <fullName evidence="3">Uncharacterized protein</fullName>
    </submittedName>
</protein>
<accession>A0A7J6RD88</accession>